<dbReference type="AlphaFoldDB" id="A0A194QMN9"/>
<protein>
    <submittedName>
        <fullName evidence="1">Uncharacterized protein</fullName>
    </submittedName>
</protein>
<sequence>MRSGVGRTLAYDWMARRSSRGKQQVTRLLVSMFISEIKFGFLYRNLRLVKNATRVIGWRQFEMYEELESGNAHCRLMHCL</sequence>
<organism evidence="1 2">
    <name type="scientific">Papilio xuthus</name>
    <name type="common">Asian swallowtail butterfly</name>
    <dbReference type="NCBI Taxonomy" id="66420"/>
    <lineage>
        <taxon>Eukaryota</taxon>
        <taxon>Metazoa</taxon>
        <taxon>Ecdysozoa</taxon>
        <taxon>Arthropoda</taxon>
        <taxon>Hexapoda</taxon>
        <taxon>Insecta</taxon>
        <taxon>Pterygota</taxon>
        <taxon>Neoptera</taxon>
        <taxon>Endopterygota</taxon>
        <taxon>Lepidoptera</taxon>
        <taxon>Glossata</taxon>
        <taxon>Ditrysia</taxon>
        <taxon>Papilionoidea</taxon>
        <taxon>Papilionidae</taxon>
        <taxon>Papilioninae</taxon>
        <taxon>Papilio</taxon>
    </lineage>
</organism>
<evidence type="ECO:0000313" key="1">
    <source>
        <dbReference type="EMBL" id="KPJ04751.1"/>
    </source>
</evidence>
<dbReference type="Proteomes" id="UP000053268">
    <property type="component" value="Unassembled WGS sequence"/>
</dbReference>
<proteinExistence type="predicted"/>
<accession>A0A194QMN9</accession>
<evidence type="ECO:0000313" key="2">
    <source>
        <dbReference type="Proteomes" id="UP000053268"/>
    </source>
</evidence>
<gene>
    <name evidence="1" type="ORF">RR46_02448</name>
</gene>
<reference evidence="1 2" key="1">
    <citation type="journal article" date="2015" name="Nat. Commun.">
        <title>Outbred genome sequencing and CRISPR/Cas9 gene editing in butterflies.</title>
        <authorList>
            <person name="Li X."/>
            <person name="Fan D."/>
            <person name="Zhang W."/>
            <person name="Liu G."/>
            <person name="Zhang L."/>
            <person name="Zhao L."/>
            <person name="Fang X."/>
            <person name="Chen L."/>
            <person name="Dong Y."/>
            <person name="Chen Y."/>
            <person name="Ding Y."/>
            <person name="Zhao R."/>
            <person name="Feng M."/>
            <person name="Zhu Y."/>
            <person name="Feng Y."/>
            <person name="Jiang X."/>
            <person name="Zhu D."/>
            <person name="Xiang H."/>
            <person name="Feng X."/>
            <person name="Li S."/>
            <person name="Wang J."/>
            <person name="Zhang G."/>
            <person name="Kronforst M.R."/>
            <person name="Wang W."/>
        </authorList>
    </citation>
    <scope>NUCLEOTIDE SEQUENCE [LARGE SCALE GENOMIC DNA]</scope>
    <source>
        <strain evidence="1">Ya'a_city_454_Px</strain>
        <tissue evidence="1">Whole body</tissue>
    </source>
</reference>
<keyword evidence="2" id="KW-1185">Reference proteome</keyword>
<dbReference type="EMBL" id="KQ458860">
    <property type="protein sequence ID" value="KPJ04751.1"/>
    <property type="molecule type" value="Genomic_DNA"/>
</dbReference>
<name>A0A194QMN9_PAPXU</name>